<proteinExistence type="predicted"/>
<organism evidence="1">
    <name type="scientific">Rhizophora mucronata</name>
    <name type="common">Asiatic mangrove</name>
    <dbReference type="NCBI Taxonomy" id="61149"/>
    <lineage>
        <taxon>Eukaryota</taxon>
        <taxon>Viridiplantae</taxon>
        <taxon>Streptophyta</taxon>
        <taxon>Embryophyta</taxon>
        <taxon>Tracheophyta</taxon>
        <taxon>Spermatophyta</taxon>
        <taxon>Magnoliopsida</taxon>
        <taxon>eudicotyledons</taxon>
        <taxon>Gunneridae</taxon>
        <taxon>Pentapetalae</taxon>
        <taxon>rosids</taxon>
        <taxon>fabids</taxon>
        <taxon>Malpighiales</taxon>
        <taxon>Rhizophoraceae</taxon>
        <taxon>Rhizophora</taxon>
    </lineage>
</organism>
<reference evidence="1" key="1">
    <citation type="submission" date="2018-02" db="EMBL/GenBank/DDBJ databases">
        <title>Rhizophora mucronata_Transcriptome.</title>
        <authorList>
            <person name="Meera S.P."/>
            <person name="Sreeshan A."/>
            <person name="Augustine A."/>
        </authorList>
    </citation>
    <scope>NUCLEOTIDE SEQUENCE</scope>
    <source>
        <tissue evidence="1">Leaf</tissue>
    </source>
</reference>
<dbReference type="EMBL" id="GGEC01057520">
    <property type="protein sequence ID" value="MBX38004.1"/>
    <property type="molecule type" value="Transcribed_RNA"/>
</dbReference>
<protein>
    <submittedName>
        <fullName evidence="1">Uncharacterized protein</fullName>
    </submittedName>
</protein>
<sequence>MEPPNRGQTVKVNSLQVRGETKSMLYFCNRNVYQL</sequence>
<dbReference type="AlphaFoldDB" id="A0A2P2N673"/>
<evidence type="ECO:0000313" key="1">
    <source>
        <dbReference type="EMBL" id="MBX38004.1"/>
    </source>
</evidence>
<name>A0A2P2N673_RHIMU</name>
<accession>A0A2P2N673</accession>